<evidence type="ECO:0000313" key="2">
    <source>
        <dbReference type="EMBL" id="KAJ4397797.1"/>
    </source>
</evidence>
<protein>
    <submittedName>
        <fullName evidence="2">Uncharacterized protein</fullName>
    </submittedName>
</protein>
<feature type="compositionally biased region" description="Polar residues" evidence="1">
    <location>
        <begin position="181"/>
        <end position="191"/>
    </location>
</feature>
<name>A0A9W8Z721_9PEZI</name>
<accession>A0A9W8Z721</accession>
<keyword evidence="3" id="KW-1185">Reference proteome</keyword>
<reference evidence="2" key="1">
    <citation type="submission" date="2022-10" db="EMBL/GenBank/DDBJ databases">
        <title>Tapping the CABI collections for fungal endophytes: first genome assemblies for Collariella, Neodidymelliopsis, Ascochyta clinopodiicola, Didymella pomorum, Didymosphaeria variabile, Neocosmospora piperis and Neocucurbitaria cava.</title>
        <authorList>
            <person name="Hill R."/>
        </authorList>
    </citation>
    <scope>NUCLEOTIDE SEQUENCE</scope>
    <source>
        <strain evidence="2">IMI 355082</strain>
    </source>
</reference>
<feature type="region of interest" description="Disordered" evidence="1">
    <location>
        <begin position="165"/>
        <end position="198"/>
    </location>
</feature>
<dbReference type="AlphaFoldDB" id="A0A9W8Z721"/>
<feature type="compositionally biased region" description="Basic and acidic residues" evidence="1">
    <location>
        <begin position="165"/>
        <end position="174"/>
    </location>
</feature>
<evidence type="ECO:0000256" key="1">
    <source>
        <dbReference type="SAM" id="MobiDB-lite"/>
    </source>
</evidence>
<gene>
    <name evidence="2" type="ORF">N0V93_002034</name>
</gene>
<evidence type="ECO:0000313" key="3">
    <source>
        <dbReference type="Proteomes" id="UP001140453"/>
    </source>
</evidence>
<sequence length="225" mass="24806">MPSGAKRQYPRECIHSSLIAIMTLAKPPAPAGDKRPVSADMEEDHATAHLILQVQIDDLETHIRGSGNRLKNDFEDFDLAMQLYRTELEAASKAVAIRQKAASSNQTFYQHGTANETFKGPETPTQNIRSTVLAADSSKNGFLAESISGPADLVQHVEEGKQLNDDAAHRKDESAVDEDPNSQSQDPGTTDSPEESKTQQYKCAVCMDEFLATPDRLHRLQCVHY</sequence>
<dbReference type="EMBL" id="JAPEVB010000001">
    <property type="protein sequence ID" value="KAJ4397797.1"/>
    <property type="molecule type" value="Genomic_DNA"/>
</dbReference>
<organism evidence="2 3">
    <name type="scientific">Gnomoniopsis smithogilvyi</name>
    <dbReference type="NCBI Taxonomy" id="1191159"/>
    <lineage>
        <taxon>Eukaryota</taxon>
        <taxon>Fungi</taxon>
        <taxon>Dikarya</taxon>
        <taxon>Ascomycota</taxon>
        <taxon>Pezizomycotina</taxon>
        <taxon>Sordariomycetes</taxon>
        <taxon>Sordariomycetidae</taxon>
        <taxon>Diaporthales</taxon>
        <taxon>Gnomoniaceae</taxon>
        <taxon>Gnomoniopsis</taxon>
    </lineage>
</organism>
<proteinExistence type="predicted"/>
<dbReference type="Proteomes" id="UP001140453">
    <property type="component" value="Unassembled WGS sequence"/>
</dbReference>
<comment type="caution">
    <text evidence="2">The sequence shown here is derived from an EMBL/GenBank/DDBJ whole genome shotgun (WGS) entry which is preliminary data.</text>
</comment>